<dbReference type="GO" id="GO:0042973">
    <property type="term" value="F:glucan endo-1,3-beta-D-glucosidase activity"/>
    <property type="evidence" value="ECO:0007669"/>
    <property type="project" value="UniProtKB-EC"/>
</dbReference>
<evidence type="ECO:0000256" key="21">
    <source>
        <dbReference type="ARBA" id="ARBA00023316"/>
    </source>
</evidence>
<dbReference type="AlphaFoldDB" id="A0AAD5LYC3"/>
<evidence type="ECO:0000256" key="1">
    <source>
        <dbReference type="ARBA" id="ARBA00000382"/>
    </source>
</evidence>
<keyword evidence="17" id="KW-0472">Membrane</keyword>
<organism evidence="28 29">
    <name type="scientific">Pythium insidiosum</name>
    <name type="common">Pythiosis disease agent</name>
    <dbReference type="NCBI Taxonomy" id="114742"/>
    <lineage>
        <taxon>Eukaryota</taxon>
        <taxon>Sar</taxon>
        <taxon>Stramenopiles</taxon>
        <taxon>Oomycota</taxon>
        <taxon>Peronosporomycetes</taxon>
        <taxon>Pythiales</taxon>
        <taxon>Pythiaceae</taxon>
        <taxon>Pythium</taxon>
    </lineage>
</organism>
<evidence type="ECO:0000256" key="3">
    <source>
        <dbReference type="ARBA" id="ARBA00004191"/>
    </source>
</evidence>
<keyword evidence="29" id="KW-1185">Reference proteome</keyword>
<dbReference type="GO" id="GO:0000272">
    <property type="term" value="P:polysaccharide catabolic process"/>
    <property type="evidence" value="ECO:0007669"/>
    <property type="project" value="UniProtKB-KW"/>
</dbReference>
<evidence type="ECO:0000256" key="9">
    <source>
        <dbReference type="ARBA" id="ARBA00022475"/>
    </source>
</evidence>
<evidence type="ECO:0000256" key="24">
    <source>
        <dbReference type="ARBA" id="ARBA00042373"/>
    </source>
</evidence>
<evidence type="ECO:0000256" key="10">
    <source>
        <dbReference type="ARBA" id="ARBA00022512"/>
    </source>
</evidence>
<keyword evidence="9" id="KW-1003">Cell membrane</keyword>
<protein>
    <recommendedName>
        <fullName evidence="8">glucan endo-1,3-beta-D-glucosidase</fullName>
        <ecNumber evidence="8">3.2.1.39</ecNumber>
    </recommendedName>
    <alternativeName>
        <fullName evidence="25">Endo-1,3-beta-glucanase btgC</fullName>
    </alternativeName>
    <alternativeName>
        <fullName evidence="24">Laminarinase btgC</fullName>
    </alternativeName>
</protein>
<dbReference type="Pfam" id="PF00332">
    <property type="entry name" value="Glyco_hydro_17"/>
    <property type="match status" value="1"/>
</dbReference>
<dbReference type="InterPro" id="IPR005579">
    <property type="entry name" value="Cgr1-like"/>
</dbReference>
<evidence type="ECO:0000256" key="17">
    <source>
        <dbReference type="ARBA" id="ARBA00023136"/>
    </source>
</evidence>
<dbReference type="Proteomes" id="UP001209570">
    <property type="component" value="Unassembled WGS sequence"/>
</dbReference>
<reference evidence="28" key="1">
    <citation type="submission" date="2021-12" db="EMBL/GenBank/DDBJ databases">
        <title>Prjna785345.</title>
        <authorList>
            <person name="Rujirawat T."/>
            <person name="Krajaejun T."/>
        </authorList>
    </citation>
    <scope>NUCLEOTIDE SEQUENCE</scope>
    <source>
        <strain evidence="28">Pi057C3</strain>
    </source>
</reference>
<dbReference type="SUPFAM" id="SSF51445">
    <property type="entry name" value="(Trans)glycosidases"/>
    <property type="match status" value="1"/>
</dbReference>
<comment type="function">
    <text evidence="23">Glucanases play a role in cell expansion during growth, in cell-cell fusion during mating, and in spore release during sporulation. This enzyme may be involved in beta-glucan degradation. Active on laminarin and lichenan.</text>
</comment>
<dbReference type="InterPro" id="IPR050732">
    <property type="entry name" value="Beta-glucan_modifiers"/>
</dbReference>
<sequence length="496" mass="54534">MTTAAETLATAAETLQHTASTAAKPVGVTAKGKVEVPRGRPVSGRPWKTTQKTRFSSAKYKGTKTLSTTWEEKIAMRAKSKELKDLQSEIKARRQAEKDEKKRAREEREKRRAENELKSASVQVISRTNRLKSMSKKQLRNIRKTIVNKHGVVDQAGMRLQVLTALALSALAPALGGLYGVNYSVRTGADWAPSNEKCKSADEIAQDLATLSRVTDRIRIYSLTDCNAARLVLPAAKALGVRVELGLWVGADDNVFEAEKSELQALLRRRDLVTSSFVSSIHVGSEAVYRREISVAKSIELFSEIKTLVSASGLAIPVTIAEVGDVYMAHTELFDAVDFVSANMFPFWENVDIANAASHMGKRMERIISEAARRGKDVVISETGWASGGVHTKASQASPANAAQYLSEFYDLARAKRWKYFYFAGFDNEWVAPDDVEAHFGIFHQNRTMKDEFRRLSFLVAPSILNETLAPSPKTEAIAASPAATATATAQHSHCS</sequence>
<dbReference type="GO" id="GO:0005886">
    <property type="term" value="C:plasma membrane"/>
    <property type="evidence" value="ECO:0007669"/>
    <property type="project" value="UniProtKB-SubCell"/>
</dbReference>
<comment type="caution">
    <text evidence="28">The sequence shown here is derived from an EMBL/GenBank/DDBJ whole genome shotgun (WGS) entry which is preliminary data.</text>
</comment>
<comment type="subcellular location">
    <subcellularLocation>
        <location evidence="4">Cell membrane</location>
    </subcellularLocation>
    <subcellularLocation>
        <location evidence="5">Nucleus</location>
        <location evidence="5">Nucleolus</location>
    </subcellularLocation>
    <subcellularLocation>
        <location evidence="3">Secreted</location>
        <location evidence="3">Cell wall</location>
    </subcellularLocation>
</comment>
<accession>A0AAD5LYC3</accession>
<dbReference type="PANTHER" id="PTHR16631">
    <property type="entry name" value="GLUCAN 1,3-BETA-GLUCOSIDASE"/>
    <property type="match status" value="1"/>
</dbReference>
<proteinExistence type="inferred from homology"/>
<evidence type="ECO:0000256" key="6">
    <source>
        <dbReference type="ARBA" id="ARBA00007869"/>
    </source>
</evidence>
<evidence type="ECO:0000256" key="15">
    <source>
        <dbReference type="ARBA" id="ARBA00022801"/>
    </source>
</evidence>
<evidence type="ECO:0000256" key="5">
    <source>
        <dbReference type="ARBA" id="ARBA00004604"/>
    </source>
</evidence>
<evidence type="ECO:0000256" key="27">
    <source>
        <dbReference type="SAM" id="MobiDB-lite"/>
    </source>
</evidence>
<evidence type="ECO:0000256" key="4">
    <source>
        <dbReference type="ARBA" id="ARBA00004236"/>
    </source>
</evidence>
<keyword evidence="14" id="KW-0732">Signal</keyword>
<evidence type="ECO:0000256" key="11">
    <source>
        <dbReference type="ARBA" id="ARBA00022517"/>
    </source>
</evidence>
<keyword evidence="19" id="KW-0539">Nucleus</keyword>
<feature type="compositionally biased region" description="Basic and acidic residues" evidence="27">
    <location>
        <begin position="83"/>
        <end position="117"/>
    </location>
</feature>
<keyword evidence="16" id="KW-0175">Coiled coil</keyword>
<comment type="catalytic activity">
    <reaction evidence="1">
        <text>Hydrolysis of (1-&gt;3)-beta-D-glucosidic linkages in (1-&gt;3)-beta-D-glucans.</text>
        <dbReference type="EC" id="3.2.1.39"/>
    </reaction>
</comment>
<evidence type="ECO:0000256" key="23">
    <source>
        <dbReference type="ARBA" id="ARBA00037649"/>
    </source>
</evidence>
<keyword evidence="13" id="KW-0698">rRNA processing</keyword>
<name>A0AAD5LYC3_PYTIN</name>
<evidence type="ECO:0000256" key="26">
    <source>
        <dbReference type="RuleBase" id="RU004335"/>
    </source>
</evidence>
<feature type="region of interest" description="Disordered" evidence="27">
    <location>
        <begin position="32"/>
        <end position="58"/>
    </location>
</feature>
<comment type="similarity">
    <text evidence="7 26">Belongs to the glycosyl hydrolase 17 family.</text>
</comment>
<dbReference type="EC" id="3.2.1.39" evidence="8"/>
<dbReference type="GO" id="GO:0005730">
    <property type="term" value="C:nucleolus"/>
    <property type="evidence" value="ECO:0007669"/>
    <property type="project" value="UniProtKB-SubCell"/>
</dbReference>
<comment type="function">
    <text evidence="2">Involved in nucleolar integrity and required for processing of the pre-rRNA for the 60S ribosome subunit.</text>
</comment>
<evidence type="ECO:0000313" key="29">
    <source>
        <dbReference type="Proteomes" id="UP001209570"/>
    </source>
</evidence>
<evidence type="ECO:0000256" key="7">
    <source>
        <dbReference type="ARBA" id="ARBA00008773"/>
    </source>
</evidence>
<evidence type="ECO:0000256" key="12">
    <source>
        <dbReference type="ARBA" id="ARBA00022525"/>
    </source>
</evidence>
<keyword evidence="15" id="KW-0378">Hydrolase</keyword>
<keyword evidence="10" id="KW-0134">Cell wall</keyword>
<keyword evidence="21" id="KW-0961">Cell wall biogenesis/degradation</keyword>
<dbReference type="InterPro" id="IPR017853">
    <property type="entry name" value="GH"/>
</dbReference>
<feature type="region of interest" description="Disordered" evidence="27">
    <location>
        <begin position="83"/>
        <end position="118"/>
    </location>
</feature>
<keyword evidence="20" id="KW-0119">Carbohydrate metabolism</keyword>
<evidence type="ECO:0000256" key="8">
    <source>
        <dbReference type="ARBA" id="ARBA00012780"/>
    </source>
</evidence>
<evidence type="ECO:0000256" key="18">
    <source>
        <dbReference type="ARBA" id="ARBA00023180"/>
    </source>
</evidence>
<keyword evidence="22" id="KW-0624">Polysaccharide degradation</keyword>
<dbReference type="Gene3D" id="3.20.20.80">
    <property type="entry name" value="Glycosidases"/>
    <property type="match status" value="1"/>
</dbReference>
<evidence type="ECO:0000256" key="22">
    <source>
        <dbReference type="ARBA" id="ARBA00023326"/>
    </source>
</evidence>
<dbReference type="PANTHER" id="PTHR16631:SF17">
    <property type="entry name" value="GLUCAN ENDO-1,3-BETA-GLUCOSIDASE BTGC"/>
    <property type="match status" value="1"/>
</dbReference>
<evidence type="ECO:0000256" key="25">
    <source>
        <dbReference type="ARBA" id="ARBA00043078"/>
    </source>
</evidence>
<comment type="similarity">
    <text evidence="6">Belongs to the CGR1 family.</text>
</comment>
<keyword evidence="11" id="KW-0690">Ribosome biogenesis</keyword>
<evidence type="ECO:0000256" key="14">
    <source>
        <dbReference type="ARBA" id="ARBA00022729"/>
    </source>
</evidence>
<dbReference type="GO" id="GO:0006364">
    <property type="term" value="P:rRNA processing"/>
    <property type="evidence" value="ECO:0007669"/>
    <property type="project" value="UniProtKB-KW"/>
</dbReference>
<keyword evidence="18" id="KW-0325">Glycoprotein</keyword>
<evidence type="ECO:0000256" key="2">
    <source>
        <dbReference type="ARBA" id="ARBA00004090"/>
    </source>
</evidence>
<gene>
    <name evidence="28" type="ORF">P43SY_007201</name>
</gene>
<evidence type="ECO:0000256" key="19">
    <source>
        <dbReference type="ARBA" id="ARBA00023242"/>
    </source>
</evidence>
<dbReference type="EMBL" id="JAKCXM010000240">
    <property type="protein sequence ID" value="KAJ0397733.1"/>
    <property type="molecule type" value="Genomic_DNA"/>
</dbReference>
<evidence type="ECO:0000256" key="13">
    <source>
        <dbReference type="ARBA" id="ARBA00022552"/>
    </source>
</evidence>
<evidence type="ECO:0000313" key="28">
    <source>
        <dbReference type="EMBL" id="KAJ0397733.1"/>
    </source>
</evidence>
<keyword evidence="12" id="KW-0964">Secreted</keyword>
<dbReference type="InterPro" id="IPR000490">
    <property type="entry name" value="Glyco_hydro_17"/>
</dbReference>
<evidence type="ECO:0000256" key="20">
    <source>
        <dbReference type="ARBA" id="ARBA00023277"/>
    </source>
</evidence>
<evidence type="ECO:0000256" key="16">
    <source>
        <dbReference type="ARBA" id="ARBA00023054"/>
    </source>
</evidence>
<dbReference type="GO" id="GO:0071555">
    <property type="term" value="P:cell wall organization"/>
    <property type="evidence" value="ECO:0007669"/>
    <property type="project" value="UniProtKB-KW"/>
</dbReference>
<dbReference type="Pfam" id="PF03879">
    <property type="entry name" value="Cgr1"/>
    <property type="match status" value="1"/>
</dbReference>